<evidence type="ECO:0000313" key="4">
    <source>
        <dbReference type="Proteomes" id="UP001251528"/>
    </source>
</evidence>
<evidence type="ECO:0000256" key="2">
    <source>
        <dbReference type="SAM" id="Phobius"/>
    </source>
</evidence>
<feature type="transmembrane region" description="Helical" evidence="2">
    <location>
        <begin position="250"/>
        <end position="272"/>
    </location>
</feature>
<keyword evidence="2" id="KW-1133">Transmembrane helix</keyword>
<dbReference type="AlphaFoldDB" id="A0AAJ0G177"/>
<reference evidence="3" key="1">
    <citation type="submission" date="2023-06" db="EMBL/GenBank/DDBJ databases">
        <title>Conoideocrella luteorostrata (Hypocreales: Clavicipitaceae), a potential biocontrol fungus for elongate hemlock scale in United States Christmas tree production areas.</title>
        <authorList>
            <person name="Barrett H."/>
            <person name="Lovett B."/>
            <person name="Macias A.M."/>
            <person name="Stajich J.E."/>
            <person name="Kasson M.T."/>
        </authorList>
    </citation>
    <scope>NUCLEOTIDE SEQUENCE</scope>
    <source>
        <strain evidence="3">ARSEF 14590</strain>
    </source>
</reference>
<feature type="region of interest" description="Disordered" evidence="1">
    <location>
        <begin position="348"/>
        <end position="370"/>
    </location>
</feature>
<protein>
    <submittedName>
        <fullName evidence="3">Uncharacterized protein</fullName>
    </submittedName>
</protein>
<sequence length="370" mass="38991">MAFVPAKVTVSSITSLTTTRIVPSIAPFDTRGTDLISNLGPLTTTYTPPSSCSSLKTFGDGLGSHWFTYGYVSKDNEVKSAENCVPSYYQGKLPRGARQVFSPGNACPVGYGPSCTAVASGATIAIAPTVILWDDLKSGETAIACCPSGYGCSLPDIYLCTSTPRTDETITAWIVSSASDSQRPLYTPFPPRYDGVVVVYALPVVYVLAKETAALSLSSSLSSDASQSLSATPSQDASFIAPESTLSRGAIAGIVIGGIIGICLLAATFLLYRRYKANDEEVVDAEILPMDQNQSLYLHGNQPELPGHAVVGKRELGDTGIFELPAGEGGGSQLPPAELMDSLEVNKLGTPTTKKPMRSEEDVRITLGQQ</sequence>
<dbReference type="Proteomes" id="UP001251528">
    <property type="component" value="Unassembled WGS sequence"/>
</dbReference>
<name>A0AAJ0G177_9HYPO</name>
<keyword evidence="2" id="KW-0812">Transmembrane</keyword>
<gene>
    <name evidence="3" type="ORF">QQS21_002470</name>
</gene>
<proteinExistence type="predicted"/>
<keyword evidence="4" id="KW-1185">Reference proteome</keyword>
<comment type="caution">
    <text evidence="3">The sequence shown here is derived from an EMBL/GenBank/DDBJ whole genome shotgun (WGS) entry which is preliminary data.</text>
</comment>
<dbReference type="EMBL" id="JASWJB010000029">
    <property type="protein sequence ID" value="KAK2608990.1"/>
    <property type="molecule type" value="Genomic_DNA"/>
</dbReference>
<evidence type="ECO:0000256" key="1">
    <source>
        <dbReference type="SAM" id="MobiDB-lite"/>
    </source>
</evidence>
<evidence type="ECO:0000313" key="3">
    <source>
        <dbReference type="EMBL" id="KAK2608990.1"/>
    </source>
</evidence>
<organism evidence="3 4">
    <name type="scientific">Conoideocrella luteorostrata</name>
    <dbReference type="NCBI Taxonomy" id="1105319"/>
    <lineage>
        <taxon>Eukaryota</taxon>
        <taxon>Fungi</taxon>
        <taxon>Dikarya</taxon>
        <taxon>Ascomycota</taxon>
        <taxon>Pezizomycotina</taxon>
        <taxon>Sordariomycetes</taxon>
        <taxon>Hypocreomycetidae</taxon>
        <taxon>Hypocreales</taxon>
        <taxon>Clavicipitaceae</taxon>
        <taxon>Conoideocrella</taxon>
    </lineage>
</organism>
<keyword evidence="2" id="KW-0472">Membrane</keyword>
<accession>A0AAJ0G177</accession>